<proteinExistence type="predicted"/>
<feature type="compositionally biased region" description="Low complexity" evidence="1">
    <location>
        <begin position="135"/>
        <end position="174"/>
    </location>
</feature>
<evidence type="ECO:0000313" key="3">
    <source>
        <dbReference type="Proteomes" id="UP001153714"/>
    </source>
</evidence>
<feature type="region of interest" description="Disordered" evidence="1">
    <location>
        <begin position="22"/>
        <end position="48"/>
    </location>
</feature>
<organism evidence="2 3">
    <name type="scientific">Diatraea saccharalis</name>
    <name type="common">sugarcane borer</name>
    <dbReference type="NCBI Taxonomy" id="40085"/>
    <lineage>
        <taxon>Eukaryota</taxon>
        <taxon>Metazoa</taxon>
        <taxon>Ecdysozoa</taxon>
        <taxon>Arthropoda</taxon>
        <taxon>Hexapoda</taxon>
        <taxon>Insecta</taxon>
        <taxon>Pterygota</taxon>
        <taxon>Neoptera</taxon>
        <taxon>Endopterygota</taxon>
        <taxon>Lepidoptera</taxon>
        <taxon>Glossata</taxon>
        <taxon>Ditrysia</taxon>
        <taxon>Pyraloidea</taxon>
        <taxon>Crambidae</taxon>
        <taxon>Crambinae</taxon>
        <taxon>Diatraea</taxon>
    </lineage>
</organism>
<name>A0A9N9R532_9NEOP</name>
<dbReference type="AlphaFoldDB" id="A0A9N9R532"/>
<evidence type="ECO:0000256" key="1">
    <source>
        <dbReference type="SAM" id="MobiDB-lite"/>
    </source>
</evidence>
<dbReference type="Proteomes" id="UP001153714">
    <property type="component" value="Chromosome 21"/>
</dbReference>
<reference evidence="2" key="1">
    <citation type="submission" date="2021-12" db="EMBL/GenBank/DDBJ databases">
        <authorList>
            <person name="King R."/>
        </authorList>
    </citation>
    <scope>NUCLEOTIDE SEQUENCE</scope>
</reference>
<feature type="region of interest" description="Disordered" evidence="1">
    <location>
        <begin position="260"/>
        <end position="283"/>
    </location>
</feature>
<dbReference type="EMBL" id="OU893352">
    <property type="protein sequence ID" value="CAG9790280.1"/>
    <property type="molecule type" value="Genomic_DNA"/>
</dbReference>
<keyword evidence="3" id="KW-1185">Reference proteome</keyword>
<feature type="compositionally biased region" description="Basic residues" evidence="1">
    <location>
        <begin position="175"/>
        <end position="188"/>
    </location>
</feature>
<sequence>MLALLRHFSHLTSRLDQIKLKISRSTAESEPRRPPRPETGDLGGVNAPLSLTQAPTLLRRRSAGAWHHKSVGHPLLADLLRTPGAGSPGRPLFRRPPALRWKWPWSGETGPRTQAHDPSAGLTLECWDRPDAPRSRSTSSSWARSRSGGAAPIPSARTQSLTHTHAHSTSTYTHTHSHPRHHPSLPLRKRGFYPHHTLALFLHHSSILVSSFFTNYPLTLSTTVGGGPPRIQRDASRPHPPPLINLVSFTIIHATLHTYTPTSDHSSAPFRDHPSSCPPPGISMIPPSQGDLKLLLTVFESACSISLNNANDLTDLNNSADFNNANNFDTYEES</sequence>
<evidence type="ECO:0000313" key="2">
    <source>
        <dbReference type="EMBL" id="CAG9790280.1"/>
    </source>
</evidence>
<protein>
    <submittedName>
        <fullName evidence="2">Uncharacterized protein</fullName>
    </submittedName>
</protein>
<reference evidence="2" key="2">
    <citation type="submission" date="2022-10" db="EMBL/GenBank/DDBJ databases">
        <authorList>
            <consortium name="ENA_rothamsted_submissions"/>
            <consortium name="culmorum"/>
            <person name="King R."/>
        </authorList>
    </citation>
    <scope>NUCLEOTIDE SEQUENCE</scope>
</reference>
<accession>A0A9N9R532</accession>
<feature type="region of interest" description="Disordered" evidence="1">
    <location>
        <begin position="103"/>
        <end position="188"/>
    </location>
</feature>
<feature type="compositionally biased region" description="Basic and acidic residues" evidence="1">
    <location>
        <begin position="27"/>
        <end position="39"/>
    </location>
</feature>
<gene>
    <name evidence="2" type="ORF">DIATSA_LOCUS7949</name>
</gene>